<keyword evidence="3" id="KW-1185">Reference proteome</keyword>
<evidence type="ECO:0000313" key="2">
    <source>
        <dbReference type="EMBL" id="QEX21336.1"/>
    </source>
</evidence>
<feature type="chain" id="PRO_5023893710" description="Transferrin-binding protein B C-lobe/N-lobe beta barrel domain-containing protein" evidence="1">
    <location>
        <begin position="28"/>
        <end position="290"/>
    </location>
</feature>
<protein>
    <recommendedName>
        <fullName evidence="4">Transferrin-binding protein B C-lobe/N-lobe beta barrel domain-containing protein</fullName>
    </recommendedName>
</protein>
<keyword evidence="1" id="KW-0732">Signal</keyword>
<sequence length="290" mass="29018">MATTKLPLAAVVMLIALLLFLPKNSFAACSIPHQLTNGQVADATAVMDDVNAVAACADAAVVPTGTPQAGAVTVFTGPNSITSGDLTGDVTTSGGTATSLSPTGVTPGTYNNASVTVDSKGRVTAVSSGAGVTSFTKYTVAQGGDAFIDVPLAADGGFAYHVFIKGVPSANAGIGFRISSDNGATFYSGSGDYKWGTTGSDSYVNISAGSTVGSGRETLIDFTLAGMNVVATDRFDLTGGVFSILSSGTPINGHIGGTANAVGSNNFNAFRIFALAGTMDGFAVYVGRLY</sequence>
<evidence type="ECO:0000313" key="3">
    <source>
        <dbReference type="Proteomes" id="UP000325797"/>
    </source>
</evidence>
<evidence type="ECO:0000256" key="1">
    <source>
        <dbReference type="SAM" id="SignalP"/>
    </source>
</evidence>
<dbReference type="KEGG" id="hadh:FRZ61_12610"/>
<dbReference type="AlphaFoldDB" id="A0A5J6N314"/>
<accession>A0A5J6N314</accession>
<reference evidence="2 3" key="1">
    <citation type="submission" date="2019-08" db="EMBL/GenBank/DDBJ databases">
        <title>Hyperibacter terrae gen. nov., sp. nov. and Hyperibacter viscosus sp. nov., two new members in the family Rhodospirillaceae isolated from the rhizosphere of Hypericum perforatum.</title>
        <authorList>
            <person name="Noviana Z."/>
        </authorList>
    </citation>
    <scope>NUCLEOTIDE SEQUENCE [LARGE SCALE GENOMIC DNA]</scope>
    <source>
        <strain evidence="2 3">R5959</strain>
    </source>
</reference>
<gene>
    <name evidence="2" type="ORF">FRZ61_12610</name>
</gene>
<dbReference type="RefSeq" id="WP_151115798.1">
    <property type="nucleotide sequence ID" value="NZ_CP042582.1"/>
</dbReference>
<evidence type="ECO:0008006" key="4">
    <source>
        <dbReference type="Google" id="ProtNLM"/>
    </source>
</evidence>
<name>A0A5J6N314_9PROT</name>
<proteinExistence type="predicted"/>
<feature type="signal peptide" evidence="1">
    <location>
        <begin position="1"/>
        <end position="27"/>
    </location>
</feature>
<dbReference type="EMBL" id="CP042582">
    <property type="protein sequence ID" value="QEX21336.1"/>
    <property type="molecule type" value="Genomic_DNA"/>
</dbReference>
<dbReference type="Proteomes" id="UP000325797">
    <property type="component" value="Chromosome"/>
</dbReference>
<organism evidence="2 3">
    <name type="scientific">Hypericibacter adhaerens</name>
    <dbReference type="NCBI Taxonomy" id="2602016"/>
    <lineage>
        <taxon>Bacteria</taxon>
        <taxon>Pseudomonadati</taxon>
        <taxon>Pseudomonadota</taxon>
        <taxon>Alphaproteobacteria</taxon>
        <taxon>Rhodospirillales</taxon>
        <taxon>Dongiaceae</taxon>
        <taxon>Hypericibacter</taxon>
    </lineage>
</organism>
<dbReference type="OrthoDB" id="7433581at2"/>